<keyword evidence="3" id="KW-1185">Reference proteome</keyword>
<feature type="compositionally biased region" description="Basic and acidic residues" evidence="1">
    <location>
        <begin position="65"/>
        <end position="76"/>
    </location>
</feature>
<feature type="region of interest" description="Disordered" evidence="1">
    <location>
        <begin position="46"/>
        <end position="76"/>
    </location>
</feature>
<comment type="caution">
    <text evidence="2">The sequence shown here is derived from an EMBL/GenBank/DDBJ whole genome shotgun (WGS) entry which is preliminary data.</text>
</comment>
<dbReference type="AlphaFoldDB" id="A0AAD9XYT0"/>
<organism evidence="2 3">
    <name type="scientific">Colletotrichum kahawae</name>
    <name type="common">Coffee berry disease fungus</name>
    <dbReference type="NCBI Taxonomy" id="34407"/>
    <lineage>
        <taxon>Eukaryota</taxon>
        <taxon>Fungi</taxon>
        <taxon>Dikarya</taxon>
        <taxon>Ascomycota</taxon>
        <taxon>Pezizomycotina</taxon>
        <taxon>Sordariomycetes</taxon>
        <taxon>Hypocreomycetidae</taxon>
        <taxon>Glomerellales</taxon>
        <taxon>Glomerellaceae</taxon>
        <taxon>Colletotrichum</taxon>
        <taxon>Colletotrichum gloeosporioides species complex</taxon>
    </lineage>
</organism>
<accession>A0AAD9XYT0</accession>
<sequence>MVLPMPLALVGGPPVFLAVQLRHAAPSTLLHDLRRTLREDEAAVEDDIIMGGPPATQVSPQFRNEPNKWAERRQRG</sequence>
<reference evidence="2" key="1">
    <citation type="submission" date="2023-02" db="EMBL/GenBank/DDBJ databases">
        <title>Colletotrichum kahawae CIFC_Que2 genome sequencing and assembly.</title>
        <authorList>
            <person name="Baroncelli R."/>
        </authorList>
    </citation>
    <scope>NUCLEOTIDE SEQUENCE</scope>
    <source>
        <strain evidence="2">CIFC_Que2</strain>
    </source>
</reference>
<dbReference type="Proteomes" id="UP001281614">
    <property type="component" value="Unassembled WGS sequence"/>
</dbReference>
<evidence type="ECO:0000256" key="1">
    <source>
        <dbReference type="SAM" id="MobiDB-lite"/>
    </source>
</evidence>
<gene>
    <name evidence="2" type="ORF">CKAH01_09946</name>
</gene>
<proteinExistence type="predicted"/>
<protein>
    <submittedName>
        <fullName evidence="2">Uncharacterized protein</fullName>
    </submittedName>
</protein>
<name>A0AAD9XYT0_COLKA</name>
<evidence type="ECO:0000313" key="2">
    <source>
        <dbReference type="EMBL" id="KAK2729908.1"/>
    </source>
</evidence>
<dbReference type="EMBL" id="VYYT01000743">
    <property type="protein sequence ID" value="KAK2729908.1"/>
    <property type="molecule type" value="Genomic_DNA"/>
</dbReference>
<evidence type="ECO:0000313" key="3">
    <source>
        <dbReference type="Proteomes" id="UP001281614"/>
    </source>
</evidence>